<dbReference type="RefSeq" id="XP_013900304.1">
    <property type="nucleotide sequence ID" value="XM_014044850.1"/>
</dbReference>
<evidence type="ECO:0000313" key="2">
    <source>
        <dbReference type="EMBL" id="KIZ01285.1"/>
    </source>
</evidence>
<accession>A0A0D2MDL6</accession>
<evidence type="ECO:0000313" key="3">
    <source>
        <dbReference type="Proteomes" id="UP000054498"/>
    </source>
</evidence>
<protein>
    <submittedName>
        <fullName evidence="2">Uncharacterized protein</fullName>
    </submittedName>
</protein>
<evidence type="ECO:0000256" key="1">
    <source>
        <dbReference type="SAM" id="SignalP"/>
    </source>
</evidence>
<name>A0A0D2MDL6_9CHLO</name>
<dbReference type="PROSITE" id="PS51257">
    <property type="entry name" value="PROKAR_LIPOPROTEIN"/>
    <property type="match status" value="1"/>
</dbReference>
<dbReference type="Proteomes" id="UP000054498">
    <property type="component" value="Unassembled WGS sequence"/>
</dbReference>
<keyword evidence="1" id="KW-0732">Signal</keyword>
<proteinExistence type="predicted"/>
<reference evidence="2 3" key="1">
    <citation type="journal article" date="2013" name="BMC Genomics">
        <title>Reconstruction of the lipid metabolism for the microalga Monoraphidium neglectum from its genome sequence reveals characteristics suitable for biofuel production.</title>
        <authorList>
            <person name="Bogen C."/>
            <person name="Al-Dilaimi A."/>
            <person name="Albersmeier A."/>
            <person name="Wichmann J."/>
            <person name="Grundmann M."/>
            <person name="Rupp O."/>
            <person name="Lauersen K.J."/>
            <person name="Blifernez-Klassen O."/>
            <person name="Kalinowski J."/>
            <person name="Goesmann A."/>
            <person name="Mussgnug J.H."/>
            <person name="Kruse O."/>
        </authorList>
    </citation>
    <scope>NUCLEOTIDE SEQUENCE [LARGE SCALE GENOMIC DNA]</scope>
    <source>
        <strain evidence="2 3">SAG 48.87</strain>
    </source>
</reference>
<dbReference type="GeneID" id="25739554"/>
<gene>
    <name evidence="2" type="ORF">MNEG_6678</name>
</gene>
<feature type="non-terminal residue" evidence="2">
    <location>
        <position position="66"/>
    </location>
</feature>
<dbReference type="KEGG" id="mng:MNEG_6678"/>
<feature type="signal peptide" evidence="1">
    <location>
        <begin position="1"/>
        <end position="27"/>
    </location>
</feature>
<keyword evidence="3" id="KW-1185">Reference proteome</keyword>
<sequence>MPGVAWRRWRLLIVAAGLVLLIGACAAAAAGVDTPVKAALEPAAAAAAEDVSVEGDLGPRFAVYNQ</sequence>
<feature type="chain" id="PRO_5002247152" evidence="1">
    <location>
        <begin position="28"/>
        <end position="66"/>
    </location>
</feature>
<organism evidence="2 3">
    <name type="scientific">Monoraphidium neglectum</name>
    <dbReference type="NCBI Taxonomy" id="145388"/>
    <lineage>
        <taxon>Eukaryota</taxon>
        <taxon>Viridiplantae</taxon>
        <taxon>Chlorophyta</taxon>
        <taxon>core chlorophytes</taxon>
        <taxon>Chlorophyceae</taxon>
        <taxon>CS clade</taxon>
        <taxon>Sphaeropleales</taxon>
        <taxon>Selenastraceae</taxon>
        <taxon>Monoraphidium</taxon>
    </lineage>
</organism>
<dbReference type="AlphaFoldDB" id="A0A0D2MDL6"/>
<dbReference type="EMBL" id="KK101328">
    <property type="protein sequence ID" value="KIZ01285.1"/>
    <property type="molecule type" value="Genomic_DNA"/>
</dbReference>